<dbReference type="InterPro" id="IPR000086">
    <property type="entry name" value="NUDIX_hydrolase_dom"/>
</dbReference>
<evidence type="ECO:0000313" key="5">
    <source>
        <dbReference type="Proteomes" id="UP000800200"/>
    </source>
</evidence>
<feature type="domain" description="Nudix hydrolase" evidence="3">
    <location>
        <begin position="103"/>
        <end position="266"/>
    </location>
</feature>
<dbReference type="PROSITE" id="PS51462">
    <property type="entry name" value="NUDIX"/>
    <property type="match status" value="1"/>
</dbReference>
<dbReference type="GO" id="GO:0019693">
    <property type="term" value="P:ribose phosphate metabolic process"/>
    <property type="evidence" value="ECO:0007669"/>
    <property type="project" value="TreeGrafter"/>
</dbReference>
<dbReference type="AlphaFoldDB" id="A0A6A6ETH6"/>
<name>A0A6A6ETH6_9PEZI</name>
<dbReference type="Proteomes" id="UP000800200">
    <property type="component" value="Unassembled WGS sequence"/>
</dbReference>
<evidence type="ECO:0000259" key="3">
    <source>
        <dbReference type="PROSITE" id="PS51462"/>
    </source>
</evidence>
<organism evidence="4 5">
    <name type="scientific">Zopfia rhizophila CBS 207.26</name>
    <dbReference type="NCBI Taxonomy" id="1314779"/>
    <lineage>
        <taxon>Eukaryota</taxon>
        <taxon>Fungi</taxon>
        <taxon>Dikarya</taxon>
        <taxon>Ascomycota</taxon>
        <taxon>Pezizomycotina</taxon>
        <taxon>Dothideomycetes</taxon>
        <taxon>Dothideomycetes incertae sedis</taxon>
        <taxon>Zopfiaceae</taxon>
        <taxon>Zopfia</taxon>
    </lineage>
</organism>
<dbReference type="EMBL" id="ML994612">
    <property type="protein sequence ID" value="KAF2194079.1"/>
    <property type="molecule type" value="Genomic_DNA"/>
</dbReference>
<dbReference type="PANTHER" id="PTHR11839:SF18">
    <property type="entry name" value="NUDIX HYDROLASE DOMAIN-CONTAINING PROTEIN"/>
    <property type="match status" value="1"/>
</dbReference>
<keyword evidence="2 4" id="KW-0378">Hydrolase</keyword>
<keyword evidence="5" id="KW-1185">Reference proteome</keyword>
<dbReference type="Gene3D" id="3.90.79.10">
    <property type="entry name" value="Nucleoside Triphosphate Pyrophosphohydrolase"/>
    <property type="match status" value="1"/>
</dbReference>
<sequence>MSTFTLSGSSPQISVTVANGIDLDEERLMGFRAFRDWRATLTKNLAFQEMNSEHTFHSDPWVLKEIKIHSVTVFATGKIGFMTVEALLRRNQKPNELDRVVFLRGGSVAVLMILRPKDAKNERYVILTEQPRIGACGTSFLEIPAGMLDDSDEVRGKAIEEIQEETGLTIQKEELIDMTKLALEQAQPNEHVQDAMYPSPANLDEFIPLLLWEKELDRKEIEALKGKLTGLRKQDEMITLRVRDYEVLWKEGARDAKTLGAWALYEGLNRAGKIEERLRDIRMGKFEKFNST</sequence>
<dbReference type="GO" id="GO:0080042">
    <property type="term" value="F:ADP-glucose pyrophosphohydrolase activity"/>
    <property type="evidence" value="ECO:0007669"/>
    <property type="project" value="TreeGrafter"/>
</dbReference>
<dbReference type="SUPFAM" id="SSF55811">
    <property type="entry name" value="Nudix"/>
    <property type="match status" value="1"/>
</dbReference>
<dbReference type="OrthoDB" id="10249920at2759"/>
<dbReference type="GO" id="GO:0080041">
    <property type="term" value="F:ADP-ribose pyrophosphohydrolase activity"/>
    <property type="evidence" value="ECO:0007669"/>
    <property type="project" value="TreeGrafter"/>
</dbReference>
<dbReference type="InterPro" id="IPR015797">
    <property type="entry name" value="NUDIX_hydrolase-like_dom_sf"/>
</dbReference>
<accession>A0A6A6ETH6</accession>
<proteinExistence type="predicted"/>
<protein>
    <submittedName>
        <fullName evidence="4">Putative NUDIX family hydrolase</fullName>
    </submittedName>
</protein>
<dbReference type="PANTHER" id="PTHR11839">
    <property type="entry name" value="UDP/ADP-SUGAR PYROPHOSPHATASE"/>
    <property type="match status" value="1"/>
</dbReference>
<evidence type="ECO:0000256" key="1">
    <source>
        <dbReference type="ARBA" id="ARBA00001946"/>
    </source>
</evidence>
<reference evidence="4" key="1">
    <citation type="journal article" date="2020" name="Stud. Mycol.">
        <title>101 Dothideomycetes genomes: a test case for predicting lifestyles and emergence of pathogens.</title>
        <authorList>
            <person name="Haridas S."/>
            <person name="Albert R."/>
            <person name="Binder M."/>
            <person name="Bloem J."/>
            <person name="Labutti K."/>
            <person name="Salamov A."/>
            <person name="Andreopoulos B."/>
            <person name="Baker S."/>
            <person name="Barry K."/>
            <person name="Bills G."/>
            <person name="Bluhm B."/>
            <person name="Cannon C."/>
            <person name="Castanera R."/>
            <person name="Culley D."/>
            <person name="Daum C."/>
            <person name="Ezra D."/>
            <person name="Gonzalez J."/>
            <person name="Henrissat B."/>
            <person name="Kuo A."/>
            <person name="Liang C."/>
            <person name="Lipzen A."/>
            <person name="Lutzoni F."/>
            <person name="Magnuson J."/>
            <person name="Mondo S."/>
            <person name="Nolan M."/>
            <person name="Ohm R."/>
            <person name="Pangilinan J."/>
            <person name="Park H.-J."/>
            <person name="Ramirez L."/>
            <person name="Alfaro M."/>
            <person name="Sun H."/>
            <person name="Tritt A."/>
            <person name="Yoshinaga Y."/>
            <person name="Zwiers L.-H."/>
            <person name="Turgeon B."/>
            <person name="Goodwin S."/>
            <person name="Spatafora J."/>
            <person name="Crous P."/>
            <person name="Grigoriev I."/>
        </authorList>
    </citation>
    <scope>NUCLEOTIDE SEQUENCE</scope>
    <source>
        <strain evidence="4">CBS 207.26</strain>
    </source>
</reference>
<dbReference type="GO" id="GO:0006753">
    <property type="term" value="P:nucleoside phosphate metabolic process"/>
    <property type="evidence" value="ECO:0007669"/>
    <property type="project" value="TreeGrafter"/>
</dbReference>
<gene>
    <name evidence="4" type="ORF">K469DRAFT_709577</name>
</gene>
<comment type="cofactor">
    <cofactor evidence="1">
        <name>Mg(2+)</name>
        <dbReference type="ChEBI" id="CHEBI:18420"/>
    </cofactor>
</comment>
<dbReference type="CDD" id="cd03424">
    <property type="entry name" value="NUDIX_ADPRase_Nudt5_UGPPase_Nudt14"/>
    <property type="match status" value="1"/>
</dbReference>
<evidence type="ECO:0000256" key="2">
    <source>
        <dbReference type="ARBA" id="ARBA00022801"/>
    </source>
</evidence>
<evidence type="ECO:0000313" key="4">
    <source>
        <dbReference type="EMBL" id="KAF2194079.1"/>
    </source>
</evidence>